<dbReference type="SUPFAM" id="SSF143430">
    <property type="entry name" value="TTP0101/SSO1404-like"/>
    <property type="match status" value="1"/>
</dbReference>
<evidence type="ECO:0000256" key="3">
    <source>
        <dbReference type="ARBA" id="ARBA00022759"/>
    </source>
</evidence>
<dbReference type="NCBIfam" id="TIGR01573">
    <property type="entry name" value="cas2"/>
    <property type="match status" value="1"/>
</dbReference>
<dbReference type="InterPro" id="IPR021127">
    <property type="entry name" value="CRISPR_associated_Cas2"/>
</dbReference>
<keyword evidence="2" id="KW-0479">Metal-binding</keyword>
<dbReference type="EMBL" id="PEZD01000036">
    <property type="protein sequence ID" value="PIS17256.1"/>
    <property type="molecule type" value="Genomic_DNA"/>
</dbReference>
<evidence type="ECO:0000259" key="7">
    <source>
        <dbReference type="Pfam" id="PF20803"/>
    </source>
</evidence>
<organism evidence="8 9">
    <name type="scientific">Candidatus Nealsonbacteria bacterium CG09_land_8_20_14_0_10_42_14</name>
    <dbReference type="NCBI Taxonomy" id="1974707"/>
    <lineage>
        <taxon>Bacteria</taxon>
        <taxon>Candidatus Nealsoniibacteriota</taxon>
    </lineage>
</organism>
<proteinExistence type="predicted"/>
<evidence type="ECO:0000256" key="5">
    <source>
        <dbReference type="ARBA" id="ARBA00022842"/>
    </source>
</evidence>
<evidence type="ECO:0000313" key="9">
    <source>
        <dbReference type="Proteomes" id="UP000229675"/>
    </source>
</evidence>
<reference evidence="9" key="1">
    <citation type="submission" date="2017-09" db="EMBL/GenBank/DDBJ databases">
        <title>Depth-based differentiation of microbial function through sediment-hosted aquifers and enrichment of novel symbionts in the deep terrestrial subsurface.</title>
        <authorList>
            <person name="Probst A.J."/>
            <person name="Ladd B."/>
            <person name="Jarett J.K."/>
            <person name="Geller-Mcgrath D.E."/>
            <person name="Sieber C.M.K."/>
            <person name="Emerson J.B."/>
            <person name="Anantharaman K."/>
            <person name="Thomas B.C."/>
            <person name="Malmstrom R."/>
            <person name="Stieglmeier M."/>
            <person name="Klingl A."/>
            <person name="Woyke T."/>
            <person name="Ryan C.M."/>
            <person name="Banfield J.F."/>
        </authorList>
    </citation>
    <scope>NUCLEOTIDE SEQUENCE [LARGE SCALE GENOMIC DNA]</scope>
</reference>
<dbReference type="Gene3D" id="3.30.70.2650">
    <property type="match status" value="1"/>
</dbReference>
<dbReference type="GO" id="GO:0004521">
    <property type="term" value="F:RNA endonuclease activity"/>
    <property type="evidence" value="ECO:0007669"/>
    <property type="project" value="InterPro"/>
</dbReference>
<sequence length="181" mass="21792">MKANPVRQKILLLLYAGVALGFSYSPSQQYKILKTLGRKWQKIDRENLKKQIRNLYRSRLIEEKENPDGGLTYILTNKGKVKALTYHFQEMKIKENQWDGKWRVVIFDIPEKIKTSRNALRDKLKELGFYELQESVFVFPYECQNEIDFIIEFFNLRKYVRYGVFDFIDNDLHLRKIFRLV</sequence>
<dbReference type="GO" id="GO:0043571">
    <property type="term" value="P:maintenance of CRISPR repeat elements"/>
    <property type="evidence" value="ECO:0007669"/>
    <property type="project" value="InterPro"/>
</dbReference>
<feature type="domain" description="Transcriptional repressor PaaX-like central Cas2-like" evidence="7">
    <location>
        <begin position="96"/>
        <end position="162"/>
    </location>
</feature>
<gene>
    <name evidence="8" type="primary">cas2</name>
    <name evidence="8" type="ORF">COT59_01645</name>
</gene>
<comment type="caution">
    <text evidence="8">The sequence shown here is derived from an EMBL/GenBank/DDBJ whole genome shotgun (WGS) entry which is preliminary data.</text>
</comment>
<evidence type="ECO:0000256" key="6">
    <source>
        <dbReference type="ARBA" id="ARBA00023118"/>
    </source>
</evidence>
<evidence type="ECO:0000256" key="4">
    <source>
        <dbReference type="ARBA" id="ARBA00022801"/>
    </source>
</evidence>
<evidence type="ECO:0000256" key="2">
    <source>
        <dbReference type="ARBA" id="ARBA00022723"/>
    </source>
</evidence>
<keyword evidence="6" id="KW-0051">Antiviral defense</keyword>
<keyword evidence="1" id="KW-0540">Nuclease</keyword>
<keyword evidence="4" id="KW-0378">Hydrolase</keyword>
<keyword evidence="3 8" id="KW-0255">Endonuclease</keyword>
<keyword evidence="5" id="KW-0460">Magnesium</keyword>
<dbReference type="InterPro" id="IPR048846">
    <property type="entry name" value="PaaX-like_central"/>
</dbReference>
<name>A0A2H0WX57_9BACT</name>
<protein>
    <submittedName>
        <fullName evidence="8">CRISPR-associated endonuclease Cas2</fullName>
    </submittedName>
</protein>
<dbReference type="Proteomes" id="UP000229675">
    <property type="component" value="Unassembled WGS sequence"/>
</dbReference>
<dbReference type="AlphaFoldDB" id="A0A2H0WX57"/>
<accession>A0A2H0WX57</accession>
<evidence type="ECO:0000256" key="1">
    <source>
        <dbReference type="ARBA" id="ARBA00022722"/>
    </source>
</evidence>
<dbReference type="Pfam" id="PF20803">
    <property type="entry name" value="PaaX_M"/>
    <property type="match status" value="1"/>
</dbReference>
<evidence type="ECO:0000313" key="8">
    <source>
        <dbReference type="EMBL" id="PIS17256.1"/>
    </source>
</evidence>